<proteinExistence type="predicted"/>
<gene>
    <name evidence="1" type="ORF">FE257_005727</name>
</gene>
<comment type="caution">
    <text evidence="1">The sequence shown here is derived from an EMBL/GenBank/DDBJ whole genome shotgun (WGS) entry which is preliminary data.</text>
</comment>
<evidence type="ECO:0000313" key="2">
    <source>
        <dbReference type="Proteomes" id="UP001194746"/>
    </source>
</evidence>
<sequence length="72" mass="7879">MAQSCEHMSLLCISDNTCNYEDACVAVEPPASLGSPKPHADLSSTCTDTILQHLICEFRAIIDAQDQRQNNI</sequence>
<keyword evidence="2" id="KW-1185">Reference proteome</keyword>
<dbReference type="EMBL" id="VCAU01000025">
    <property type="protein sequence ID" value="KAF9890596.1"/>
    <property type="molecule type" value="Genomic_DNA"/>
</dbReference>
<evidence type="ECO:0000313" key="1">
    <source>
        <dbReference type="EMBL" id="KAF9890596.1"/>
    </source>
</evidence>
<accession>A0AAD4CQ35</accession>
<reference evidence="1" key="2">
    <citation type="submission" date="2020-02" db="EMBL/GenBank/DDBJ databases">
        <authorList>
            <person name="Gilchrist C.L.M."/>
            <person name="Chooi Y.-H."/>
        </authorList>
    </citation>
    <scope>NUCLEOTIDE SEQUENCE</scope>
    <source>
        <strain evidence="1">MST-FP2251</strain>
    </source>
</reference>
<dbReference type="AlphaFoldDB" id="A0AAD4CQ35"/>
<protein>
    <submittedName>
        <fullName evidence="1">Uncharacterized protein</fullName>
    </submittedName>
</protein>
<name>A0AAD4CQ35_ASPNN</name>
<reference evidence="1" key="1">
    <citation type="journal article" date="2019" name="Beilstein J. Org. Chem.">
        <title>Nanangenines: drimane sesquiterpenoids as the dominant metabolite cohort of a novel Australian fungus, Aspergillus nanangensis.</title>
        <authorList>
            <person name="Lacey H.J."/>
            <person name="Gilchrist C.L.M."/>
            <person name="Crombie A."/>
            <person name="Kalaitzis J.A."/>
            <person name="Vuong D."/>
            <person name="Rutledge P.J."/>
            <person name="Turner P."/>
            <person name="Pitt J.I."/>
            <person name="Lacey E."/>
            <person name="Chooi Y.H."/>
            <person name="Piggott A.M."/>
        </authorList>
    </citation>
    <scope>NUCLEOTIDE SEQUENCE</scope>
    <source>
        <strain evidence="1">MST-FP2251</strain>
    </source>
</reference>
<organism evidence="1 2">
    <name type="scientific">Aspergillus nanangensis</name>
    <dbReference type="NCBI Taxonomy" id="2582783"/>
    <lineage>
        <taxon>Eukaryota</taxon>
        <taxon>Fungi</taxon>
        <taxon>Dikarya</taxon>
        <taxon>Ascomycota</taxon>
        <taxon>Pezizomycotina</taxon>
        <taxon>Eurotiomycetes</taxon>
        <taxon>Eurotiomycetidae</taxon>
        <taxon>Eurotiales</taxon>
        <taxon>Aspergillaceae</taxon>
        <taxon>Aspergillus</taxon>
        <taxon>Aspergillus subgen. Circumdati</taxon>
    </lineage>
</organism>
<dbReference type="Proteomes" id="UP001194746">
    <property type="component" value="Unassembled WGS sequence"/>
</dbReference>